<evidence type="ECO:0000313" key="13">
    <source>
        <dbReference type="EMBL" id="HEC06935.1"/>
    </source>
</evidence>
<name>A0A831WBX6_9GAMM</name>
<comment type="similarity">
    <text evidence="3 10">Belongs to the FKBP-type PPIase family.</text>
</comment>
<keyword evidence="4" id="KW-0963">Cytoplasm</keyword>
<dbReference type="InterPro" id="IPR001179">
    <property type="entry name" value="PPIase_FKBP_dom"/>
</dbReference>
<comment type="catalytic activity">
    <reaction evidence="1 9 10">
        <text>[protein]-peptidylproline (omega=180) = [protein]-peptidylproline (omega=0)</text>
        <dbReference type="Rhea" id="RHEA:16237"/>
        <dbReference type="Rhea" id="RHEA-COMP:10747"/>
        <dbReference type="Rhea" id="RHEA-COMP:10748"/>
        <dbReference type="ChEBI" id="CHEBI:83833"/>
        <dbReference type="ChEBI" id="CHEBI:83834"/>
        <dbReference type="EC" id="5.2.1.8"/>
    </reaction>
</comment>
<evidence type="ECO:0000256" key="7">
    <source>
        <dbReference type="ARBA" id="ARBA00023235"/>
    </source>
</evidence>
<keyword evidence="6" id="KW-0143">Chaperone</keyword>
<comment type="subcellular location">
    <subcellularLocation>
        <location evidence="2">Cytoplasm</location>
    </subcellularLocation>
</comment>
<sequence>MSKEIVQPGKYVSISYTIRDQDGNVVEQHDLPIGFVYGSDTELIGGMDKAIAGKKAGDEVEVELPPQEAFGEHDPELTFTDDLDNVPPQFRHVGAEVQMQNEAGETKTFFIAKIEDGKVSIDGNHPLAGKTLTVQVKILEVRDAQPGEDRTSGIHSVQAPGSTSIN</sequence>
<dbReference type="EMBL" id="DRLF01000305">
    <property type="protein sequence ID" value="HEC06935.1"/>
    <property type="molecule type" value="Genomic_DNA"/>
</dbReference>
<evidence type="ECO:0000256" key="2">
    <source>
        <dbReference type="ARBA" id="ARBA00004496"/>
    </source>
</evidence>
<evidence type="ECO:0000256" key="11">
    <source>
        <dbReference type="SAM" id="MobiDB-lite"/>
    </source>
</evidence>
<keyword evidence="7 9" id="KW-0413">Isomerase</keyword>
<dbReference type="SUPFAM" id="SSF54534">
    <property type="entry name" value="FKBP-like"/>
    <property type="match status" value="1"/>
</dbReference>
<feature type="domain" description="PPIase FKBP-type" evidence="12">
    <location>
        <begin position="9"/>
        <end position="88"/>
    </location>
</feature>
<dbReference type="GO" id="GO:0005737">
    <property type="term" value="C:cytoplasm"/>
    <property type="evidence" value="ECO:0007669"/>
    <property type="project" value="UniProtKB-SubCell"/>
</dbReference>
<dbReference type="GO" id="GO:0003755">
    <property type="term" value="F:peptidyl-prolyl cis-trans isomerase activity"/>
    <property type="evidence" value="ECO:0007669"/>
    <property type="project" value="UniProtKB-UniRule"/>
</dbReference>
<proteinExistence type="inferred from homology"/>
<dbReference type="PROSITE" id="PS50059">
    <property type="entry name" value="FKBP_PPIASE"/>
    <property type="match status" value="1"/>
</dbReference>
<reference evidence="13" key="1">
    <citation type="journal article" date="2020" name="mSystems">
        <title>Genome- and Community-Level Interaction Insights into Carbon Utilization and Element Cycling Functions of Hydrothermarchaeota in Hydrothermal Sediment.</title>
        <authorList>
            <person name="Zhou Z."/>
            <person name="Liu Y."/>
            <person name="Xu W."/>
            <person name="Pan J."/>
            <person name="Luo Z.H."/>
            <person name="Li M."/>
        </authorList>
    </citation>
    <scope>NUCLEOTIDE SEQUENCE [LARGE SCALE GENOMIC DNA]</scope>
    <source>
        <strain evidence="13">HyVt-458</strain>
    </source>
</reference>
<dbReference type="PANTHER" id="PTHR47861:SF3">
    <property type="entry name" value="FKBP-TYPE PEPTIDYL-PROLYL CIS-TRANS ISOMERASE SLYD"/>
    <property type="match status" value="1"/>
</dbReference>
<dbReference type="EC" id="5.2.1.8" evidence="10"/>
<organism evidence="13">
    <name type="scientific">Thiolapillus brandeum</name>
    <dbReference type="NCBI Taxonomy" id="1076588"/>
    <lineage>
        <taxon>Bacteria</taxon>
        <taxon>Pseudomonadati</taxon>
        <taxon>Pseudomonadota</taxon>
        <taxon>Gammaproteobacteria</taxon>
        <taxon>Chromatiales</taxon>
        <taxon>Sedimenticolaceae</taxon>
        <taxon>Thiolapillus</taxon>
    </lineage>
</organism>
<evidence type="ECO:0000256" key="10">
    <source>
        <dbReference type="RuleBase" id="RU003915"/>
    </source>
</evidence>
<dbReference type="Proteomes" id="UP000886339">
    <property type="component" value="Unassembled WGS sequence"/>
</dbReference>
<dbReference type="AlphaFoldDB" id="A0A831WBX6"/>
<feature type="compositionally biased region" description="Polar residues" evidence="11">
    <location>
        <begin position="153"/>
        <end position="166"/>
    </location>
</feature>
<accession>A0A831WBX6</accession>
<comment type="function">
    <text evidence="8">Also involved in hydrogenase metallocenter assembly, probably by participating in the nickel insertion step. This function in hydrogenase biosynthesis requires chaperone activity and the presence of the metal-binding domain, but not PPIase activity.</text>
</comment>
<evidence type="ECO:0000256" key="9">
    <source>
        <dbReference type="PROSITE-ProRule" id="PRU00277"/>
    </source>
</evidence>
<feature type="region of interest" description="Disordered" evidence="11">
    <location>
        <begin position="144"/>
        <end position="166"/>
    </location>
</feature>
<evidence type="ECO:0000259" key="12">
    <source>
        <dbReference type="PROSITE" id="PS50059"/>
    </source>
</evidence>
<dbReference type="InterPro" id="IPR046357">
    <property type="entry name" value="PPIase_dom_sf"/>
</dbReference>
<dbReference type="Gene3D" id="3.10.50.40">
    <property type="match status" value="1"/>
</dbReference>
<evidence type="ECO:0000256" key="1">
    <source>
        <dbReference type="ARBA" id="ARBA00000971"/>
    </source>
</evidence>
<evidence type="ECO:0000256" key="6">
    <source>
        <dbReference type="ARBA" id="ARBA00023186"/>
    </source>
</evidence>
<dbReference type="Pfam" id="PF00254">
    <property type="entry name" value="FKBP_C"/>
    <property type="match status" value="1"/>
</dbReference>
<evidence type="ECO:0000256" key="4">
    <source>
        <dbReference type="ARBA" id="ARBA00022490"/>
    </source>
</evidence>
<protein>
    <recommendedName>
        <fullName evidence="10">Peptidyl-prolyl cis-trans isomerase</fullName>
        <ecNumber evidence="10">5.2.1.8</ecNumber>
    </recommendedName>
</protein>
<gene>
    <name evidence="13" type="ORF">ENJ12_08795</name>
</gene>
<dbReference type="PANTHER" id="PTHR47861">
    <property type="entry name" value="FKBP-TYPE PEPTIDYL-PROLYL CIS-TRANS ISOMERASE SLYD"/>
    <property type="match status" value="1"/>
</dbReference>
<evidence type="ECO:0000256" key="3">
    <source>
        <dbReference type="ARBA" id="ARBA00006577"/>
    </source>
</evidence>
<comment type="caution">
    <text evidence="13">The sequence shown here is derived from an EMBL/GenBank/DDBJ whole genome shotgun (WGS) entry which is preliminary data.</text>
</comment>
<keyword evidence="5 9" id="KW-0697">Rotamase</keyword>
<evidence type="ECO:0000256" key="5">
    <source>
        <dbReference type="ARBA" id="ARBA00023110"/>
    </source>
</evidence>
<evidence type="ECO:0000256" key="8">
    <source>
        <dbReference type="ARBA" id="ARBA00037071"/>
    </source>
</evidence>
<dbReference type="GO" id="GO:0042026">
    <property type="term" value="P:protein refolding"/>
    <property type="evidence" value="ECO:0007669"/>
    <property type="project" value="UniProtKB-ARBA"/>
</dbReference>